<reference evidence="4 5" key="1">
    <citation type="submission" date="2018-05" db="EMBL/GenBank/DDBJ databases">
        <title>Genomic Encyclopedia of Type Strains, Phase IV (KMG-IV): sequencing the most valuable type-strain genomes for metagenomic binning, comparative biology and taxonomic classification.</title>
        <authorList>
            <person name="Goeker M."/>
        </authorList>
    </citation>
    <scope>NUCLEOTIDE SEQUENCE [LARGE SCALE GENOMIC DNA]</scope>
    <source>
        <strain evidence="4 5">DSM 26006</strain>
    </source>
</reference>
<feature type="region of interest" description="Disordered" evidence="1">
    <location>
        <begin position="150"/>
        <end position="182"/>
    </location>
</feature>
<feature type="region of interest" description="Disordered" evidence="1">
    <location>
        <begin position="462"/>
        <end position="484"/>
    </location>
</feature>
<name>A0A317RI03_9BURK</name>
<accession>A0A317RI03</accession>
<evidence type="ECO:0000259" key="3">
    <source>
        <dbReference type="Pfam" id="PF05170"/>
    </source>
</evidence>
<feature type="domain" description="AsmA" evidence="3">
    <location>
        <begin position="376"/>
        <end position="662"/>
    </location>
</feature>
<feature type="compositionally biased region" description="Basic and acidic residues" evidence="1">
    <location>
        <begin position="469"/>
        <end position="484"/>
    </location>
</feature>
<proteinExistence type="predicted"/>
<keyword evidence="2" id="KW-1133">Transmembrane helix</keyword>
<feature type="compositionally biased region" description="Low complexity" evidence="1">
    <location>
        <begin position="166"/>
        <end position="177"/>
    </location>
</feature>
<dbReference type="AlphaFoldDB" id="A0A317RI03"/>
<dbReference type="PANTHER" id="PTHR30441">
    <property type="entry name" value="DUF748 DOMAIN-CONTAINING PROTEIN"/>
    <property type="match status" value="1"/>
</dbReference>
<evidence type="ECO:0000256" key="2">
    <source>
        <dbReference type="SAM" id="Phobius"/>
    </source>
</evidence>
<dbReference type="Pfam" id="PF05170">
    <property type="entry name" value="AsmA"/>
    <property type="match status" value="3"/>
</dbReference>
<dbReference type="EMBL" id="QGUB01000001">
    <property type="protein sequence ID" value="PWW49105.1"/>
    <property type="molecule type" value="Genomic_DNA"/>
</dbReference>
<evidence type="ECO:0000313" key="5">
    <source>
        <dbReference type="Proteomes" id="UP000246483"/>
    </source>
</evidence>
<evidence type="ECO:0000313" key="4">
    <source>
        <dbReference type="EMBL" id="PWW49105.1"/>
    </source>
</evidence>
<keyword evidence="2" id="KW-0812">Transmembrane</keyword>
<dbReference type="PANTHER" id="PTHR30441:SF9">
    <property type="entry name" value="ASMA FAMILY PROTEIN YHJG"/>
    <property type="match status" value="1"/>
</dbReference>
<keyword evidence="2" id="KW-0472">Membrane</keyword>
<dbReference type="GO" id="GO:0090313">
    <property type="term" value="P:regulation of protein targeting to membrane"/>
    <property type="evidence" value="ECO:0007669"/>
    <property type="project" value="TreeGrafter"/>
</dbReference>
<sequence>MVGTGPGPARAAPGRANCQAAPFSFHQTMVAPSPSAAPPARGRPRRQRALRWLLATLLALVALLALAILGVATFDWNRIRPWVNEKVSRATGREFAIEGRLAARWHWPQPLESGWRRWVPGVTVQAQQLRMDNPQGFAVLESSQDAFPAAQSTGLPALPPRPGPQAQAASEGSSAARSPDHPLALEQHTATPEAPPRTPERMGTVASASATLRLLPLLSRTLWLDTVVLTGPDIVLARRSDGSNNWTFTTPEQGEERPGRDNPWDLRVDQLVIRGGWLGYVDGGRDLALRARIDTLASDDPEDEDGRYGMRFALQGRYGKAPVAGEGLGGPVLSLCRKVLDYPVRFAAHSGEVQAQGEGIVRNPAKLSGMDLQLGVKAPSMADLYPITGLVLPNTPPFAVHGRLLGDLTPERAVWEYRDFDGTVGDSDLHGRVSYTSGEPRPRLEGHMTSKLLRLADLGPVLGAPSGKRPQEKGTDQRPGKVLPDVHFDTGRWGAMDMDLAFSGERIVRPDALPLERLSVRAVLQDRQLHLTPLRFGMARGRIDSDVLLDARSKPLQARAKGSVEGLQLSALFPKVELMKKSFGRLDGGFALEGRGDSVAAMLGSSAGDARLYIRDGTFSKELLDLAALNLGSVIVAKLFGEHQEVRLRCAVAQWRVRDGMADAHNVKLNTEEAIVTVTGLVDLEEEEMRLRIEPDSLKWKFFSLRTPLYVRGSFAHPQVGVEPGPLLLRAGAAVAAAAVAPAALALVPITVPGAEDDASCAKLLQPEASTRPPAKTREAAPPAPPPAPLPQPQ</sequence>
<feature type="compositionally biased region" description="Pro residues" evidence="1">
    <location>
        <begin position="782"/>
        <end position="794"/>
    </location>
</feature>
<comment type="caution">
    <text evidence="4">The sequence shown here is derived from an EMBL/GenBank/DDBJ whole genome shotgun (WGS) entry which is preliminary data.</text>
</comment>
<keyword evidence="5" id="KW-1185">Reference proteome</keyword>
<evidence type="ECO:0000256" key="1">
    <source>
        <dbReference type="SAM" id="MobiDB-lite"/>
    </source>
</evidence>
<feature type="transmembrane region" description="Helical" evidence="2">
    <location>
        <begin position="52"/>
        <end position="74"/>
    </location>
</feature>
<dbReference type="InterPro" id="IPR007844">
    <property type="entry name" value="AsmA"/>
</dbReference>
<feature type="domain" description="AsmA" evidence="3">
    <location>
        <begin position="201"/>
        <end position="278"/>
    </location>
</feature>
<protein>
    <recommendedName>
        <fullName evidence="3">AsmA domain-containing protein</fullName>
    </recommendedName>
</protein>
<feature type="domain" description="AsmA" evidence="3">
    <location>
        <begin position="48"/>
        <end position="139"/>
    </location>
</feature>
<dbReference type="GO" id="GO:0005886">
    <property type="term" value="C:plasma membrane"/>
    <property type="evidence" value="ECO:0007669"/>
    <property type="project" value="TreeGrafter"/>
</dbReference>
<organism evidence="4 5">
    <name type="scientific">Melaminivora alkalimesophila</name>
    <dbReference type="NCBI Taxonomy" id="1165852"/>
    <lineage>
        <taxon>Bacteria</taxon>
        <taxon>Pseudomonadati</taxon>
        <taxon>Pseudomonadota</taxon>
        <taxon>Betaproteobacteria</taxon>
        <taxon>Burkholderiales</taxon>
        <taxon>Comamonadaceae</taxon>
        <taxon>Melaminivora</taxon>
    </lineage>
</organism>
<dbReference type="Proteomes" id="UP000246483">
    <property type="component" value="Unassembled WGS sequence"/>
</dbReference>
<gene>
    <name evidence="4" type="ORF">DFR36_101629</name>
</gene>
<dbReference type="InterPro" id="IPR052894">
    <property type="entry name" value="AsmA-related"/>
</dbReference>
<feature type="region of interest" description="Disordered" evidence="1">
    <location>
        <begin position="761"/>
        <end position="794"/>
    </location>
</feature>